<dbReference type="GO" id="GO:0017000">
    <property type="term" value="P:antibiotic biosynthetic process"/>
    <property type="evidence" value="ECO:0007669"/>
    <property type="project" value="UniProtKB-ARBA"/>
</dbReference>
<sequence length="597" mass="66312">MILDEQGSAIFQLVELEALPVTVRITICGYADNFHHSILIPSFNQRMASFVTKGLASLAVAATVAQAQLWDQVIETSYGPVQGYQYFNQSTLEKFFDISESNVTAFLGIPFAADTGYQNRWKPPQPRQRWNQTLKATAFGPACPSKDASNISEDCLSLNIWTNAGTANAKLPVMVWNQGSDETSDTNWWYGGGMALKDVILITFNRRDDAFGYLAHPELNEEGYKATGHKTSGNYGILDQLEVLKWVQKNIAKFGGDPDRVTVAGQSFGSSQVYHAVNSPLFTGYFHGGISQSGIRYPYDTLLAGLATSYVNMSTAIEHGVNYTTYHNASTIAELRTLSMEDLLIGSQDRVGNESIWWVTALSAGYPLIFKPVLDGYVLPEKYIESLLNGPANDVPVITGNTKDESGASPQTDYTVAEYEYYCTLKFGNLSSRYFQLYPSHNNQTIADQGWNAAARDTSLIGSWAYATDWYKAASSSFYTYYWTHAPPGQDQGAFHQSEIMYALNALYANAETYPFTEKDYEIQAKMSSYWANFAKTLNPNDGGSYTGKGALPRWSPNSANGTQIVMELGNYFGNVPIAKPQQVKFIMEYFHQQTPY</sequence>
<dbReference type="InterPro" id="IPR002018">
    <property type="entry name" value="CarbesteraseB"/>
</dbReference>
<dbReference type="Pfam" id="PF00135">
    <property type="entry name" value="COesterase"/>
    <property type="match status" value="1"/>
</dbReference>
<protein>
    <submittedName>
        <fullName evidence="2">Fumonisin B1 esterase</fullName>
    </submittedName>
</protein>
<comment type="caution">
    <text evidence="2">The sequence shown here is derived from an EMBL/GenBank/DDBJ whole genome shotgun (WGS) entry which is preliminary data.</text>
</comment>
<dbReference type="PANTHER" id="PTHR11559">
    <property type="entry name" value="CARBOXYLESTERASE"/>
    <property type="match status" value="1"/>
</dbReference>
<feature type="domain" description="Carboxylesterase type B" evidence="1">
    <location>
        <begin position="72"/>
        <end position="564"/>
    </location>
</feature>
<dbReference type="Proteomes" id="UP000186955">
    <property type="component" value="Unassembled WGS sequence"/>
</dbReference>
<reference evidence="2 3" key="1">
    <citation type="submission" date="2016-10" db="EMBL/GenBank/DDBJ databases">
        <title>Genome sequence of the ascomycete fungus Penicillium subrubescens.</title>
        <authorList>
            <person name="De Vries R.P."/>
            <person name="Peng M."/>
            <person name="Dilokpimol A."/>
            <person name="Hilden K."/>
            <person name="Makela M.R."/>
            <person name="Grigoriev I."/>
            <person name="Riley R."/>
            <person name="Granchi Z."/>
        </authorList>
    </citation>
    <scope>NUCLEOTIDE SEQUENCE [LARGE SCALE GENOMIC DNA]</scope>
    <source>
        <strain evidence="2 3">CBS 132785</strain>
    </source>
</reference>
<keyword evidence="3" id="KW-1185">Reference proteome</keyword>
<gene>
    <name evidence="2" type="ORF">PENSUB_4899</name>
</gene>
<dbReference type="GO" id="GO:0072330">
    <property type="term" value="P:monocarboxylic acid biosynthetic process"/>
    <property type="evidence" value="ECO:0007669"/>
    <property type="project" value="UniProtKB-ARBA"/>
</dbReference>
<name>A0A1Q5UAX0_9EURO</name>
<dbReference type="SUPFAM" id="SSF53474">
    <property type="entry name" value="alpha/beta-Hydrolases"/>
    <property type="match status" value="1"/>
</dbReference>
<dbReference type="EMBL" id="MNBE01000474">
    <property type="protein sequence ID" value="OKP09628.1"/>
    <property type="molecule type" value="Genomic_DNA"/>
</dbReference>
<organism evidence="2 3">
    <name type="scientific">Penicillium subrubescens</name>
    <dbReference type="NCBI Taxonomy" id="1316194"/>
    <lineage>
        <taxon>Eukaryota</taxon>
        <taxon>Fungi</taxon>
        <taxon>Dikarya</taxon>
        <taxon>Ascomycota</taxon>
        <taxon>Pezizomycotina</taxon>
        <taxon>Eurotiomycetes</taxon>
        <taxon>Eurotiomycetidae</taxon>
        <taxon>Eurotiales</taxon>
        <taxon>Aspergillaceae</taxon>
        <taxon>Penicillium</taxon>
    </lineage>
</organism>
<evidence type="ECO:0000313" key="3">
    <source>
        <dbReference type="Proteomes" id="UP000186955"/>
    </source>
</evidence>
<accession>A0A1Q5UAX0</accession>
<dbReference type="STRING" id="1316194.A0A1Q5UAX0"/>
<dbReference type="AlphaFoldDB" id="A0A1Q5UAX0"/>
<dbReference type="InterPro" id="IPR029058">
    <property type="entry name" value="AB_hydrolase_fold"/>
</dbReference>
<evidence type="ECO:0000313" key="2">
    <source>
        <dbReference type="EMBL" id="OKP09628.1"/>
    </source>
</evidence>
<dbReference type="Gene3D" id="3.40.50.1820">
    <property type="entry name" value="alpha/beta hydrolase"/>
    <property type="match status" value="1"/>
</dbReference>
<proteinExistence type="predicted"/>
<dbReference type="InterPro" id="IPR050309">
    <property type="entry name" value="Type-B_Carboxylest/Lipase"/>
</dbReference>
<evidence type="ECO:0000259" key="1">
    <source>
        <dbReference type="Pfam" id="PF00135"/>
    </source>
</evidence>